<evidence type="ECO:0000313" key="3">
    <source>
        <dbReference type="Proteomes" id="UP000654257"/>
    </source>
</evidence>
<accession>A0A917LHZ5</accession>
<dbReference type="EMBL" id="BMCU01000006">
    <property type="protein sequence ID" value="GGG25243.1"/>
    <property type="molecule type" value="Genomic_DNA"/>
</dbReference>
<reference evidence="2" key="2">
    <citation type="submission" date="2020-09" db="EMBL/GenBank/DDBJ databases">
        <authorList>
            <person name="Sun Q."/>
            <person name="Sedlacek I."/>
        </authorList>
    </citation>
    <scope>NUCLEOTIDE SEQUENCE</scope>
    <source>
        <strain evidence="2">CCM 7905</strain>
    </source>
</reference>
<dbReference type="Proteomes" id="UP000654257">
    <property type="component" value="Unassembled WGS sequence"/>
</dbReference>
<feature type="region of interest" description="Disordered" evidence="1">
    <location>
        <begin position="1"/>
        <end position="23"/>
    </location>
</feature>
<sequence length="259" mass="28420">MTITDISNAEFDTRSEPWDDSEPIDTELIDTELIDTELVDTEPMDTVELVAANITAAMPKDSWPFWFDGWPGEIEAAVLDAVFSARATYGTETTGVRKVVAAWRASRGTELDNLDGFTRIDSEELVDALGNRQRVAGNYTTKAEAARLVASALMEVGVHHASDVDGSEAQKAAFTSVAGVGQMSWECFLAVLDVVTPESEAMIAAFVRRAVAWEDVDVDAELASAAALLDCSTTTLRHSIWRYQRKQARPRRMTQPLDD</sequence>
<dbReference type="AlphaFoldDB" id="A0A917LHZ5"/>
<gene>
    <name evidence="2" type="ORF">GCM10007304_43840</name>
</gene>
<evidence type="ECO:0000313" key="2">
    <source>
        <dbReference type="EMBL" id="GGG25243.1"/>
    </source>
</evidence>
<organism evidence="2 3">
    <name type="scientific">Rhodococcoides trifolii</name>
    <dbReference type="NCBI Taxonomy" id="908250"/>
    <lineage>
        <taxon>Bacteria</taxon>
        <taxon>Bacillati</taxon>
        <taxon>Actinomycetota</taxon>
        <taxon>Actinomycetes</taxon>
        <taxon>Mycobacteriales</taxon>
        <taxon>Nocardiaceae</taxon>
        <taxon>Rhodococcoides</taxon>
    </lineage>
</organism>
<name>A0A917LHZ5_9NOCA</name>
<evidence type="ECO:0000256" key="1">
    <source>
        <dbReference type="SAM" id="MobiDB-lite"/>
    </source>
</evidence>
<protein>
    <submittedName>
        <fullName evidence="2">Uncharacterized protein</fullName>
    </submittedName>
</protein>
<keyword evidence="3" id="KW-1185">Reference proteome</keyword>
<comment type="caution">
    <text evidence="2">The sequence shown here is derived from an EMBL/GenBank/DDBJ whole genome shotgun (WGS) entry which is preliminary data.</text>
</comment>
<dbReference type="RefSeq" id="WP_188547059.1">
    <property type="nucleotide sequence ID" value="NZ_BMCU01000006.1"/>
</dbReference>
<reference evidence="2" key="1">
    <citation type="journal article" date="2014" name="Int. J. Syst. Evol. Microbiol.">
        <title>Complete genome sequence of Corynebacterium casei LMG S-19264T (=DSM 44701T), isolated from a smear-ripened cheese.</title>
        <authorList>
            <consortium name="US DOE Joint Genome Institute (JGI-PGF)"/>
            <person name="Walter F."/>
            <person name="Albersmeier A."/>
            <person name="Kalinowski J."/>
            <person name="Ruckert C."/>
        </authorList>
    </citation>
    <scope>NUCLEOTIDE SEQUENCE</scope>
    <source>
        <strain evidence="2">CCM 7905</strain>
    </source>
</reference>
<proteinExistence type="predicted"/>